<reference evidence="1 2" key="1">
    <citation type="submission" date="2014-10" db="EMBL/GenBank/DDBJ databases">
        <title>Genome sequencing of Vitellibacter vladivostokensis KMM 3516.</title>
        <authorList>
            <person name="Thevarajoo S."/>
            <person name="Selvaratnam C."/>
            <person name="Goh K.M."/>
            <person name="Chong C.S."/>
        </authorList>
    </citation>
    <scope>NUCLEOTIDE SEQUENCE [LARGE SCALE GENOMIC DNA]</scope>
    <source>
        <strain evidence="1 2">KMM 3516</strain>
    </source>
</reference>
<evidence type="ECO:0000313" key="2">
    <source>
        <dbReference type="Proteomes" id="UP000033497"/>
    </source>
</evidence>
<proteinExistence type="predicted"/>
<organism evidence="1 2">
    <name type="scientific">Aequorivita vladivostokensis</name>
    <dbReference type="NCBI Taxonomy" id="171194"/>
    <lineage>
        <taxon>Bacteria</taxon>
        <taxon>Pseudomonadati</taxon>
        <taxon>Bacteroidota</taxon>
        <taxon>Flavobacteriia</taxon>
        <taxon>Flavobacteriales</taxon>
        <taxon>Flavobacteriaceae</taxon>
        <taxon>Aequorivita</taxon>
    </lineage>
</organism>
<protein>
    <submittedName>
        <fullName evidence="1">Uncharacterized protein</fullName>
    </submittedName>
</protein>
<comment type="caution">
    <text evidence="1">The sequence shown here is derived from an EMBL/GenBank/DDBJ whole genome shotgun (WGS) entry which is preliminary data.</text>
</comment>
<dbReference type="EMBL" id="JSVU01000006">
    <property type="protein sequence ID" value="KJJ38056.1"/>
    <property type="molecule type" value="Genomic_DNA"/>
</dbReference>
<dbReference type="Proteomes" id="UP000033497">
    <property type="component" value="Unassembled WGS sequence"/>
</dbReference>
<keyword evidence="2" id="KW-1185">Reference proteome</keyword>
<gene>
    <name evidence="1" type="ORF">MB09_10485</name>
</gene>
<accession>A0ABR5DH10</accession>
<sequence length="265" mass="29608">MPKQKSFIIKIKGFIKGVSYYFENGEPRQRIPNPPTKDQIYNDPRFAGVRANNKEFGGASTYSKSIATGLKNNIHTFKDSRCTSRLTAALQKIIKKGRGTPGKREANILNGPENLMGFQLQKNNVFNQIFTAKYIVSVNEKRTKITIKIPNITPYNLKNNPSSATHFILTAALSIVSIHNWNSKIKKYEPDYPKVNGLGDTKKSEPLLCKIEHQNISIQLINPAKTTISGGVAITVWLGISFGKETDNKFVPFETAKAMECIAIF</sequence>
<dbReference type="RefSeq" id="WP_045080871.1">
    <property type="nucleotide sequence ID" value="NZ_JSVU01000006.1"/>
</dbReference>
<evidence type="ECO:0000313" key="1">
    <source>
        <dbReference type="EMBL" id="KJJ38056.1"/>
    </source>
</evidence>
<name>A0ABR5DH10_9FLAO</name>